<feature type="compositionally biased region" description="Basic and acidic residues" evidence="11">
    <location>
        <begin position="109"/>
        <end position="118"/>
    </location>
</feature>
<feature type="region of interest" description="Disordered" evidence="11">
    <location>
        <begin position="80"/>
        <end position="136"/>
    </location>
</feature>
<dbReference type="Proteomes" id="UP000246503">
    <property type="component" value="Segment"/>
</dbReference>
<keyword evidence="6 10" id="KW-0694">RNA-binding</keyword>
<dbReference type="InterPro" id="IPR036963">
    <property type="entry name" value="Tat_dom_sf"/>
</dbReference>
<feature type="region of interest" description="Disordered" evidence="11">
    <location>
        <begin position="1"/>
        <end position="20"/>
    </location>
</feature>
<dbReference type="GO" id="GO:0044196">
    <property type="term" value="C:host cell nucleolus"/>
    <property type="evidence" value="ECO:0007669"/>
    <property type="project" value="UniProtKB-SubCell"/>
</dbReference>
<dbReference type="GO" id="GO:0001070">
    <property type="term" value="F:RNA-binding transcription regulator activity"/>
    <property type="evidence" value="ECO:0007669"/>
    <property type="project" value="InterPro"/>
</dbReference>
<evidence type="ECO:0000256" key="5">
    <source>
        <dbReference type="ARBA" id="ARBA00022581"/>
    </source>
</evidence>
<accession>Q9YTT6</accession>
<dbReference type="PRINTS" id="PR00055">
    <property type="entry name" value="HIVTATDOMAIN"/>
</dbReference>
<dbReference type="GO" id="GO:0003723">
    <property type="term" value="F:RNA binding"/>
    <property type="evidence" value="ECO:0007669"/>
    <property type="project" value="UniProtKB-KW"/>
</dbReference>
<evidence type="ECO:0000256" key="3">
    <source>
        <dbReference type="ARBA" id="ARBA00022376"/>
    </source>
</evidence>
<keyword evidence="4 10" id="KW-1048">Host nucleus</keyword>
<sequence>METPLKEPGSSLMPYNEPSSCTSEQDVAVQELAKQGEEILSQLYRPLETCNNTCYCKECCYHCQLCFLNKGLGIWYDRKGRRRRSPKKIKAHSSSASDKSISTRTRNSQPEEKQKKTLETTLGTDCGPGRSHIYIS</sequence>
<gene>
    <name evidence="12" type="primary">tat</name>
</gene>
<evidence type="ECO:0000256" key="11">
    <source>
        <dbReference type="SAM" id="MobiDB-lite"/>
    </source>
</evidence>
<dbReference type="Pfam" id="PF00539">
    <property type="entry name" value="Tat"/>
    <property type="match status" value="1"/>
</dbReference>
<dbReference type="EMBL" id="AF082339">
    <property type="protein sequence ID" value="AAC95345.1"/>
    <property type="molecule type" value="Genomic_DNA"/>
</dbReference>
<evidence type="ECO:0000313" key="12">
    <source>
        <dbReference type="EMBL" id="AAC95345.1"/>
    </source>
</evidence>
<comment type="subcellular location">
    <subcellularLocation>
        <location evidence="1 10">Host nucleus</location>
        <location evidence="1 10">Host nucleolus</location>
    </subcellularLocation>
</comment>
<dbReference type="GO" id="GO:0050434">
    <property type="term" value="P:positive regulation of viral transcription"/>
    <property type="evidence" value="ECO:0007669"/>
    <property type="project" value="InterPro"/>
</dbReference>
<comment type="similarity">
    <text evidence="2 10">Belongs to the lentiviruses Tat family.</text>
</comment>
<evidence type="ECO:0000256" key="4">
    <source>
        <dbReference type="ARBA" id="ARBA00022562"/>
    </source>
</evidence>
<feature type="compositionally biased region" description="Basic residues" evidence="11">
    <location>
        <begin position="80"/>
        <end position="91"/>
    </location>
</feature>
<evidence type="ECO:0000256" key="10">
    <source>
        <dbReference type="RuleBase" id="RU003311"/>
    </source>
</evidence>
<evidence type="ECO:0000256" key="1">
    <source>
        <dbReference type="ARBA" id="ARBA00004307"/>
    </source>
</evidence>
<proteinExistence type="inferred from homology"/>
<evidence type="ECO:0000256" key="9">
    <source>
        <dbReference type="ARBA" id="ARBA00023163"/>
    </source>
</evidence>
<evidence type="ECO:0000313" key="13">
    <source>
        <dbReference type="Proteomes" id="UP000246503"/>
    </source>
</evidence>
<evidence type="ECO:0000256" key="7">
    <source>
        <dbReference type="ARBA" id="ARBA00023015"/>
    </source>
</evidence>
<keyword evidence="7 10" id="KW-0805">Transcription regulation</keyword>
<keyword evidence="8 10" id="KW-0010">Activator</keyword>
<dbReference type="InterPro" id="IPR001831">
    <property type="entry name" value="IV_Tat"/>
</dbReference>
<keyword evidence="5" id="KW-0945">Host-virus interaction</keyword>
<reference evidence="12 13" key="1">
    <citation type="submission" date="1998-08" db="EMBL/GenBank/DDBJ databases">
        <title>Complete nucleotide sequence of HIV-2ALI, a low infectious isolate with restricted tropism to primary CD4+ cells.</title>
        <authorList>
            <person name="Azevedo-Pereira J.M."/>
            <person name="Goncalves J."/>
            <person name="Freitas-Vieira A."/>
            <person name="Vital J."/>
            <person name="Santos-Costa Q."/>
            <person name="Moniz-Pereira J."/>
        </authorList>
    </citation>
    <scope>NUCLEOTIDE SEQUENCE [LARGE SCALE GENOMIC DNA]</scope>
    <source>
        <strain evidence="12 13">HIV-2ALI</strain>
    </source>
</reference>
<name>Q9YTT6_9HIV2</name>
<feature type="compositionally biased region" description="Low complexity" evidence="11">
    <location>
        <begin position="92"/>
        <end position="102"/>
    </location>
</feature>
<protein>
    <recommendedName>
        <fullName evidence="3 10">Protein Tat</fullName>
    </recommendedName>
</protein>
<keyword evidence="9 10" id="KW-0804">Transcription</keyword>
<organism evidence="12 13">
    <name type="scientific">Human immunodeficiency virus 2</name>
    <dbReference type="NCBI Taxonomy" id="11709"/>
    <lineage>
        <taxon>Viruses</taxon>
        <taxon>Riboviria</taxon>
        <taxon>Pararnavirae</taxon>
        <taxon>Artverviricota</taxon>
        <taxon>Revtraviricetes</taxon>
        <taxon>Ortervirales</taxon>
        <taxon>Retroviridae</taxon>
        <taxon>Orthoretrovirinae</taxon>
        <taxon>Lentivirus</taxon>
        <taxon>Lentivirus humimdef2</taxon>
    </lineage>
</organism>
<evidence type="ECO:0000256" key="2">
    <source>
        <dbReference type="ARBA" id="ARBA00009398"/>
    </source>
</evidence>
<dbReference type="Gene3D" id="4.10.20.10">
    <property type="entry name" value="Tat domain"/>
    <property type="match status" value="1"/>
</dbReference>
<evidence type="ECO:0000256" key="8">
    <source>
        <dbReference type="ARBA" id="ARBA00023159"/>
    </source>
</evidence>
<organismHost>
    <name type="scientific">Homo sapiens</name>
    <name type="common">Human</name>
    <dbReference type="NCBI Taxonomy" id="9606"/>
</organismHost>
<evidence type="ECO:0000256" key="6">
    <source>
        <dbReference type="ARBA" id="ARBA00022884"/>
    </source>
</evidence>